<evidence type="ECO:0000313" key="6">
    <source>
        <dbReference type="Proteomes" id="UP000295680"/>
    </source>
</evidence>
<dbReference type="Pfam" id="PF02779">
    <property type="entry name" value="Transket_pyr"/>
    <property type="match status" value="1"/>
</dbReference>
<keyword evidence="3" id="KW-0786">Thiamine pyrophosphate</keyword>
<evidence type="ECO:0000313" key="5">
    <source>
        <dbReference type="EMBL" id="TCO55604.1"/>
    </source>
</evidence>
<dbReference type="InterPro" id="IPR051157">
    <property type="entry name" value="PDH/Transketolase"/>
</dbReference>
<dbReference type="InterPro" id="IPR005475">
    <property type="entry name" value="Transketolase-like_Pyr-bd"/>
</dbReference>
<dbReference type="InterPro" id="IPR033248">
    <property type="entry name" value="Transketolase_C"/>
</dbReference>
<comment type="caution">
    <text evidence="5">The sequence shown here is derived from an EMBL/GenBank/DDBJ whole genome shotgun (WGS) entry which is preliminary data.</text>
</comment>
<dbReference type="Pfam" id="PF02780">
    <property type="entry name" value="Transketolase_C"/>
    <property type="match status" value="1"/>
</dbReference>
<evidence type="ECO:0000256" key="2">
    <source>
        <dbReference type="ARBA" id="ARBA00007131"/>
    </source>
</evidence>
<dbReference type="AlphaFoldDB" id="A0A4R2JA22"/>
<dbReference type="GO" id="GO:0000287">
    <property type="term" value="F:magnesium ion binding"/>
    <property type="evidence" value="ECO:0007669"/>
    <property type="project" value="UniProtKB-ARBA"/>
</dbReference>
<sequence>MTAPRDAYRAALAELAARDERIWCCDSDMGGLEDGFGRQFPRRYVDLGIAEANMMSVAAGLAASGKIPFVNTMASFACLRAGEQVKIDIAYNALPVHIAASHAGLSGGHFGPTHQSLEDIAVMRALPNMTVIVPSDAAMIAQAVAVQAGLPGPSYLRLGRKATPDVHPPGARFVLGRAARLRAGTDVTLVACGPHPVLAALAAHEQLVASGVSARVLDVSTLKPFDVESIVDASIETGGLVTVEEHSVIGGLGSAVAEVLAEHAPARLRRIGMPDRFCAQVGTPEHLLDTYGITGKAVAEAALELLADRPSEELIPS</sequence>
<evidence type="ECO:0000256" key="1">
    <source>
        <dbReference type="ARBA" id="ARBA00001964"/>
    </source>
</evidence>
<dbReference type="InterPro" id="IPR029061">
    <property type="entry name" value="THDP-binding"/>
</dbReference>
<dbReference type="RefSeq" id="WP_132121597.1">
    <property type="nucleotide sequence ID" value="NZ_SLWS01000007.1"/>
</dbReference>
<comment type="similarity">
    <text evidence="2">Belongs to the transketolase family.</text>
</comment>
<proteinExistence type="inferred from homology"/>
<gene>
    <name evidence="5" type="ORF">EV192_10725</name>
</gene>
<keyword evidence="6" id="KW-1185">Reference proteome</keyword>
<dbReference type="SUPFAM" id="SSF52922">
    <property type="entry name" value="TK C-terminal domain-like"/>
    <property type="match status" value="1"/>
</dbReference>
<feature type="domain" description="Transketolase-like pyrimidine-binding" evidence="4">
    <location>
        <begin position="2"/>
        <end position="165"/>
    </location>
</feature>
<organism evidence="5 6">
    <name type="scientific">Actinocrispum wychmicini</name>
    <dbReference type="NCBI Taxonomy" id="1213861"/>
    <lineage>
        <taxon>Bacteria</taxon>
        <taxon>Bacillati</taxon>
        <taxon>Actinomycetota</taxon>
        <taxon>Actinomycetes</taxon>
        <taxon>Pseudonocardiales</taxon>
        <taxon>Pseudonocardiaceae</taxon>
        <taxon>Actinocrispum</taxon>
    </lineage>
</organism>
<reference evidence="5 6" key="1">
    <citation type="submission" date="2019-03" db="EMBL/GenBank/DDBJ databases">
        <title>Genomic Encyclopedia of Type Strains, Phase IV (KMG-IV): sequencing the most valuable type-strain genomes for metagenomic binning, comparative biology and taxonomic classification.</title>
        <authorList>
            <person name="Goeker M."/>
        </authorList>
    </citation>
    <scope>NUCLEOTIDE SEQUENCE [LARGE SCALE GENOMIC DNA]</scope>
    <source>
        <strain evidence="5 6">DSM 45934</strain>
    </source>
</reference>
<dbReference type="OrthoDB" id="8732661at2"/>
<dbReference type="SMART" id="SM00861">
    <property type="entry name" value="Transket_pyr"/>
    <property type="match status" value="1"/>
</dbReference>
<dbReference type="InterPro" id="IPR009014">
    <property type="entry name" value="Transketo_C/PFOR_II"/>
</dbReference>
<dbReference type="FunFam" id="3.40.50.970:FF:000129">
    <property type="entry name" value="Transketolase"/>
    <property type="match status" value="1"/>
</dbReference>
<comment type="cofactor">
    <cofactor evidence="1">
        <name>thiamine diphosphate</name>
        <dbReference type="ChEBI" id="CHEBI:58937"/>
    </cofactor>
</comment>
<dbReference type="EMBL" id="SLWS01000007">
    <property type="protein sequence ID" value="TCO55604.1"/>
    <property type="molecule type" value="Genomic_DNA"/>
</dbReference>
<protein>
    <submittedName>
        <fullName evidence="5">Transketolase</fullName>
    </submittedName>
</protein>
<dbReference type="PANTHER" id="PTHR43825:SF1">
    <property type="entry name" value="TRANSKETOLASE-LIKE PYRIMIDINE-BINDING DOMAIN-CONTAINING PROTEIN"/>
    <property type="match status" value="1"/>
</dbReference>
<accession>A0A4R2JA22</accession>
<dbReference type="Proteomes" id="UP000295680">
    <property type="component" value="Unassembled WGS sequence"/>
</dbReference>
<dbReference type="Gene3D" id="3.40.50.920">
    <property type="match status" value="1"/>
</dbReference>
<dbReference type="Gene3D" id="3.40.50.970">
    <property type="match status" value="1"/>
</dbReference>
<dbReference type="SUPFAM" id="SSF52518">
    <property type="entry name" value="Thiamin diphosphate-binding fold (THDP-binding)"/>
    <property type="match status" value="1"/>
</dbReference>
<evidence type="ECO:0000259" key="4">
    <source>
        <dbReference type="SMART" id="SM00861"/>
    </source>
</evidence>
<dbReference type="CDD" id="cd07033">
    <property type="entry name" value="TPP_PYR_DXS_TK_like"/>
    <property type="match status" value="1"/>
</dbReference>
<evidence type="ECO:0000256" key="3">
    <source>
        <dbReference type="ARBA" id="ARBA00023052"/>
    </source>
</evidence>
<name>A0A4R2JA22_9PSEU</name>
<dbReference type="PANTHER" id="PTHR43825">
    <property type="entry name" value="PYRUVATE DEHYDROGENASE E1 COMPONENT"/>
    <property type="match status" value="1"/>
</dbReference>